<comment type="similarity">
    <text evidence="1">Belongs to the 'phage' integrase family.</text>
</comment>
<accession>A0A254N809</accession>
<evidence type="ECO:0000256" key="3">
    <source>
        <dbReference type="ARBA" id="ARBA00023125"/>
    </source>
</evidence>
<evidence type="ECO:0000256" key="4">
    <source>
        <dbReference type="ARBA" id="ARBA00023172"/>
    </source>
</evidence>
<dbReference type="GO" id="GO:0006310">
    <property type="term" value="P:DNA recombination"/>
    <property type="evidence" value="ECO:0007669"/>
    <property type="project" value="UniProtKB-KW"/>
</dbReference>
<evidence type="ECO:0000313" key="6">
    <source>
        <dbReference type="EMBL" id="OWR02942.1"/>
    </source>
</evidence>
<dbReference type="Proteomes" id="UP000197446">
    <property type="component" value="Unassembled WGS sequence"/>
</dbReference>
<gene>
    <name evidence="6" type="ORF">CDO81_15255</name>
</gene>
<dbReference type="AlphaFoldDB" id="A0A254N809"/>
<dbReference type="InterPro" id="IPR013762">
    <property type="entry name" value="Integrase-like_cat_sf"/>
</dbReference>
<sequence>MPLNDTQIRNAKPRDRAYRMTDGGGLQLEVRPTGNKFWRFRYRLDGRENMFAAGQYVQAPNGESAAMAAARVASGQLTLAEARRQLLDWRAAVKLGKHPAAQRHERREEEIRQQTEIVRARTNTFEAVARAWIEANKKGWTGSYTRQIERAFEHHLYPVLGKRPIKDITSPDLTGALTNMKRLRPAKAGADPAKKDSFKALPVLLKQWTSAVFRHAIAEGLAEQDPTYALKGRVKREKATNHSDLDPKQIPALLTALAHYGGNPKTVHAMRLLLLTFVRPGELRQASWNEFDFDKATWVIPEERMKMRKTHMVPLSKQALAELKGLRQLTGPEGLLFPNERDPSRAMSATTLNRCLERLGFNGADSMDFSSHGFRATASTMLNESGKFREDAIERQLAHVPKNEVRSAYNRAKYWDERVLMMQAWADTIDAFVGAADRRKGA</sequence>
<dbReference type="SUPFAM" id="SSF56349">
    <property type="entry name" value="DNA breaking-rejoining enzymes"/>
    <property type="match status" value="1"/>
</dbReference>
<dbReference type="InterPro" id="IPR002104">
    <property type="entry name" value="Integrase_catalytic"/>
</dbReference>
<dbReference type="InterPro" id="IPR053876">
    <property type="entry name" value="Phage_int_M"/>
</dbReference>
<evidence type="ECO:0000256" key="2">
    <source>
        <dbReference type="ARBA" id="ARBA00022908"/>
    </source>
</evidence>
<keyword evidence="3" id="KW-0238">DNA-binding</keyword>
<dbReference type="OrthoDB" id="9775880at2"/>
<dbReference type="GO" id="GO:0015074">
    <property type="term" value="P:DNA integration"/>
    <property type="evidence" value="ECO:0007669"/>
    <property type="project" value="UniProtKB-KW"/>
</dbReference>
<keyword evidence="7" id="KW-1185">Reference proteome</keyword>
<dbReference type="CDD" id="cd00801">
    <property type="entry name" value="INT_P4_C"/>
    <property type="match status" value="1"/>
</dbReference>
<protein>
    <submittedName>
        <fullName evidence="6">Integrase</fullName>
    </submittedName>
</protein>
<dbReference type="InterPro" id="IPR038488">
    <property type="entry name" value="Integrase_DNA-bd_sf"/>
</dbReference>
<dbReference type="PANTHER" id="PTHR30629:SF2">
    <property type="entry name" value="PROPHAGE INTEGRASE INTS-RELATED"/>
    <property type="match status" value="1"/>
</dbReference>
<proteinExistence type="inferred from homology"/>
<dbReference type="PANTHER" id="PTHR30629">
    <property type="entry name" value="PROPHAGE INTEGRASE"/>
    <property type="match status" value="1"/>
</dbReference>
<evidence type="ECO:0000259" key="5">
    <source>
        <dbReference type="PROSITE" id="PS51898"/>
    </source>
</evidence>
<comment type="caution">
    <text evidence="6">The sequence shown here is derived from an EMBL/GenBank/DDBJ whole genome shotgun (WGS) entry which is preliminary data.</text>
</comment>
<keyword evidence="2" id="KW-0229">DNA integration</keyword>
<organism evidence="6 7">
    <name type="scientific">Roseateles puraquae</name>
    <dbReference type="NCBI Taxonomy" id="431059"/>
    <lineage>
        <taxon>Bacteria</taxon>
        <taxon>Pseudomonadati</taxon>
        <taxon>Pseudomonadota</taxon>
        <taxon>Betaproteobacteria</taxon>
        <taxon>Burkholderiales</taxon>
        <taxon>Sphaerotilaceae</taxon>
        <taxon>Roseateles</taxon>
    </lineage>
</organism>
<dbReference type="RefSeq" id="WP_088484096.1">
    <property type="nucleotide sequence ID" value="NZ_NISI01000006.1"/>
</dbReference>
<dbReference type="Gene3D" id="1.10.443.10">
    <property type="entry name" value="Intergrase catalytic core"/>
    <property type="match status" value="1"/>
</dbReference>
<dbReference type="InterPro" id="IPR010998">
    <property type="entry name" value="Integrase_recombinase_N"/>
</dbReference>
<dbReference type="Pfam" id="PF13356">
    <property type="entry name" value="Arm-DNA-bind_3"/>
    <property type="match status" value="1"/>
</dbReference>
<dbReference type="Pfam" id="PF22022">
    <property type="entry name" value="Phage_int_M"/>
    <property type="match status" value="1"/>
</dbReference>
<dbReference type="Gene3D" id="3.30.160.390">
    <property type="entry name" value="Integrase, DNA-binding domain"/>
    <property type="match status" value="1"/>
</dbReference>
<dbReference type="InterPro" id="IPR050808">
    <property type="entry name" value="Phage_Integrase"/>
</dbReference>
<feature type="domain" description="Tyr recombinase" evidence="5">
    <location>
        <begin position="240"/>
        <end position="422"/>
    </location>
</feature>
<evidence type="ECO:0000313" key="7">
    <source>
        <dbReference type="Proteomes" id="UP000197446"/>
    </source>
</evidence>
<keyword evidence="4" id="KW-0233">DNA recombination</keyword>
<dbReference type="PROSITE" id="PS51898">
    <property type="entry name" value="TYR_RECOMBINASE"/>
    <property type="match status" value="1"/>
</dbReference>
<dbReference type="InterPro" id="IPR011010">
    <property type="entry name" value="DNA_brk_join_enz"/>
</dbReference>
<dbReference type="GO" id="GO:0003677">
    <property type="term" value="F:DNA binding"/>
    <property type="evidence" value="ECO:0007669"/>
    <property type="project" value="UniProtKB-KW"/>
</dbReference>
<name>A0A254N809_9BURK</name>
<dbReference type="Pfam" id="PF00589">
    <property type="entry name" value="Phage_integrase"/>
    <property type="match status" value="1"/>
</dbReference>
<dbReference type="EMBL" id="NISI01000006">
    <property type="protein sequence ID" value="OWR02942.1"/>
    <property type="molecule type" value="Genomic_DNA"/>
</dbReference>
<reference evidence="6 7" key="1">
    <citation type="journal article" date="2007" name="Int. J. Syst. Evol. Microbiol.">
        <title>Description of Pelomonas aquatica sp. nov. and Pelomonas puraquae sp. nov., isolated from industrial and haemodialysis water.</title>
        <authorList>
            <person name="Gomila M."/>
            <person name="Bowien B."/>
            <person name="Falsen E."/>
            <person name="Moore E.R."/>
            <person name="Lalucat J."/>
        </authorList>
    </citation>
    <scope>NUCLEOTIDE SEQUENCE [LARGE SCALE GENOMIC DNA]</scope>
    <source>
        <strain evidence="6 7">CCUG 52769</strain>
    </source>
</reference>
<dbReference type="Gene3D" id="1.10.150.130">
    <property type="match status" value="1"/>
</dbReference>
<dbReference type="InterPro" id="IPR025166">
    <property type="entry name" value="Integrase_DNA_bind_dom"/>
</dbReference>
<evidence type="ECO:0000256" key="1">
    <source>
        <dbReference type="ARBA" id="ARBA00008857"/>
    </source>
</evidence>